<dbReference type="Gene3D" id="4.10.400.10">
    <property type="entry name" value="Low-density Lipoprotein Receptor"/>
    <property type="match status" value="1"/>
</dbReference>
<dbReference type="PROSITE" id="PS50068">
    <property type="entry name" value="LDLRA_2"/>
    <property type="match status" value="1"/>
</dbReference>
<protein>
    <submittedName>
        <fullName evidence="4">Low-density lipoprotein receptor-related protein 6</fullName>
    </submittedName>
</protein>
<dbReference type="AlphaFoldDB" id="A0A0C2NFM6"/>
<comment type="caution">
    <text evidence="4">The sequence shown here is derived from an EMBL/GenBank/DDBJ whole genome shotgun (WGS) entry which is preliminary data.</text>
</comment>
<feature type="disulfide bond" evidence="2">
    <location>
        <begin position="50"/>
        <end position="65"/>
    </location>
</feature>
<reference evidence="4 5" key="1">
    <citation type="journal article" date="2014" name="Genome Biol. Evol.">
        <title>The genome of the myxosporean Thelohanellus kitauei shows adaptations to nutrient acquisition within its fish host.</title>
        <authorList>
            <person name="Yang Y."/>
            <person name="Xiong J."/>
            <person name="Zhou Z."/>
            <person name="Huo F."/>
            <person name="Miao W."/>
            <person name="Ran C."/>
            <person name="Liu Y."/>
            <person name="Zhang J."/>
            <person name="Feng J."/>
            <person name="Wang M."/>
            <person name="Wang M."/>
            <person name="Wang L."/>
            <person name="Yao B."/>
        </authorList>
    </citation>
    <scope>NUCLEOTIDE SEQUENCE [LARGE SCALE GENOMIC DNA]</scope>
    <source>
        <strain evidence="4">Wuqing</strain>
    </source>
</reference>
<gene>
    <name evidence="4" type="ORF">RF11_14921</name>
</gene>
<dbReference type="InterPro" id="IPR036055">
    <property type="entry name" value="LDL_receptor-like_sf"/>
</dbReference>
<organism evidence="4 5">
    <name type="scientific">Thelohanellus kitauei</name>
    <name type="common">Myxosporean</name>
    <dbReference type="NCBI Taxonomy" id="669202"/>
    <lineage>
        <taxon>Eukaryota</taxon>
        <taxon>Metazoa</taxon>
        <taxon>Cnidaria</taxon>
        <taxon>Myxozoa</taxon>
        <taxon>Myxosporea</taxon>
        <taxon>Bivalvulida</taxon>
        <taxon>Platysporina</taxon>
        <taxon>Myxobolidae</taxon>
        <taxon>Thelohanellus</taxon>
    </lineage>
</organism>
<dbReference type="CDD" id="cd00112">
    <property type="entry name" value="LDLa"/>
    <property type="match status" value="1"/>
</dbReference>
<dbReference type="InterPro" id="IPR002172">
    <property type="entry name" value="LDrepeatLR_classA_rpt"/>
</dbReference>
<comment type="caution">
    <text evidence="2">Lacks conserved residue(s) required for the propagation of feature annotation.</text>
</comment>
<evidence type="ECO:0000256" key="2">
    <source>
        <dbReference type="PROSITE-ProRule" id="PRU00124"/>
    </source>
</evidence>
<keyword evidence="3" id="KW-0472">Membrane</keyword>
<proteinExistence type="predicted"/>
<dbReference type="EMBL" id="JWZT01001089">
    <property type="protein sequence ID" value="KII72827.1"/>
    <property type="molecule type" value="Genomic_DNA"/>
</dbReference>
<dbReference type="InterPro" id="IPR023415">
    <property type="entry name" value="LDLR_class-A_CS"/>
</dbReference>
<evidence type="ECO:0000256" key="3">
    <source>
        <dbReference type="SAM" id="Phobius"/>
    </source>
</evidence>
<dbReference type="PROSITE" id="PS01209">
    <property type="entry name" value="LDLRA_1"/>
    <property type="match status" value="1"/>
</dbReference>
<keyword evidence="3" id="KW-1133">Transmembrane helix</keyword>
<feature type="transmembrane region" description="Helical" evidence="3">
    <location>
        <begin position="113"/>
        <end position="133"/>
    </location>
</feature>
<feature type="disulfide bond" evidence="2">
    <location>
        <begin position="38"/>
        <end position="56"/>
    </location>
</feature>
<keyword evidence="4" id="KW-0675">Receptor</keyword>
<dbReference type="Proteomes" id="UP000031668">
    <property type="component" value="Unassembled WGS sequence"/>
</dbReference>
<evidence type="ECO:0000313" key="5">
    <source>
        <dbReference type="Proteomes" id="UP000031668"/>
    </source>
</evidence>
<dbReference type="Pfam" id="PF00057">
    <property type="entry name" value="Ldl_recept_a"/>
    <property type="match status" value="1"/>
</dbReference>
<evidence type="ECO:0000313" key="4">
    <source>
        <dbReference type="EMBL" id="KII72827.1"/>
    </source>
</evidence>
<evidence type="ECO:0000256" key="1">
    <source>
        <dbReference type="ARBA" id="ARBA00023157"/>
    </source>
</evidence>
<accession>A0A0C2NFM6</accession>
<keyword evidence="4" id="KW-0449">Lipoprotein</keyword>
<dbReference type="OrthoDB" id="19606at2759"/>
<name>A0A0C2NFM6_THEKT</name>
<dbReference type="SMART" id="SM00192">
    <property type="entry name" value="LDLa"/>
    <property type="match status" value="1"/>
</dbReference>
<keyword evidence="1 2" id="KW-1015">Disulfide bond</keyword>
<dbReference type="SUPFAM" id="SSF57424">
    <property type="entry name" value="LDL receptor-like module"/>
    <property type="match status" value="1"/>
</dbReference>
<keyword evidence="3" id="KW-0812">Transmembrane</keyword>
<sequence length="167" mass="18977">MVESEAFCYCTENEINKNYICESNDTECLRTYCAGFQCASSECLTNNVMCNGIIDCLDGTDENNCSKICQESEHLCKTDCLPKNILCPAYKYKFMYGIVSDEIRDINNTPKDYSVPIISLSTATVIILVLVFLNKSKATNRIFKLTSKKRMRPKHMAKIYVHETQSS</sequence>
<keyword evidence="5" id="KW-1185">Reference proteome</keyword>